<comment type="subcellular location">
    <subcellularLocation>
        <location evidence="2">Nucleus</location>
    </subcellularLocation>
</comment>
<reference evidence="5" key="2">
    <citation type="submission" date="2020-05" db="UniProtKB">
        <authorList>
            <consortium name="EnsemblMetazoa"/>
        </authorList>
    </citation>
    <scope>IDENTIFICATION</scope>
    <source>
        <strain evidence="5">MINIMUS1</strain>
    </source>
</reference>
<dbReference type="PANTHER" id="PTHR43977">
    <property type="entry name" value="STRUCTURAL MAINTENANCE OF CHROMOSOMES PROTEIN 3"/>
    <property type="match status" value="1"/>
</dbReference>
<evidence type="ECO:0000313" key="6">
    <source>
        <dbReference type="Proteomes" id="UP000075920"/>
    </source>
</evidence>
<keyword evidence="1 3" id="KW-0175">Coiled coil</keyword>
<evidence type="ECO:0000256" key="2">
    <source>
        <dbReference type="PIRNR" id="PIRNR005719"/>
    </source>
</evidence>
<dbReference type="SMART" id="SM00968">
    <property type="entry name" value="SMC_hinge"/>
    <property type="match status" value="1"/>
</dbReference>
<dbReference type="Pfam" id="PF02463">
    <property type="entry name" value="SMC_N"/>
    <property type="match status" value="1"/>
</dbReference>
<evidence type="ECO:0000256" key="1">
    <source>
        <dbReference type="ARBA" id="ARBA00023054"/>
    </source>
</evidence>
<feature type="coiled-coil region" evidence="3">
    <location>
        <begin position="301"/>
        <end position="450"/>
    </location>
</feature>
<dbReference type="PIRSF" id="PIRSF005719">
    <property type="entry name" value="SMC"/>
    <property type="match status" value="1"/>
</dbReference>
<dbReference type="GO" id="GO:0051276">
    <property type="term" value="P:chromosome organization"/>
    <property type="evidence" value="ECO:0007669"/>
    <property type="project" value="InterPro"/>
</dbReference>
<evidence type="ECO:0000259" key="4">
    <source>
        <dbReference type="SMART" id="SM00968"/>
    </source>
</evidence>
<dbReference type="InterPro" id="IPR003395">
    <property type="entry name" value="RecF/RecN/SMC_N"/>
</dbReference>
<dbReference type="SUPFAM" id="SSF75553">
    <property type="entry name" value="Smc hinge domain"/>
    <property type="match status" value="1"/>
</dbReference>
<dbReference type="InterPro" id="IPR024704">
    <property type="entry name" value="SMC"/>
</dbReference>
<dbReference type="AlphaFoldDB" id="A0A1Y9IW01"/>
<evidence type="ECO:0000256" key="3">
    <source>
        <dbReference type="SAM" id="Coils"/>
    </source>
</evidence>
<name>A0A1Y9IW01_9DIPT</name>
<dbReference type="Gene3D" id="3.40.50.300">
    <property type="entry name" value="P-loop containing nucleotide triphosphate hydrolases"/>
    <property type="match status" value="2"/>
</dbReference>
<feature type="coiled-coil region" evidence="3">
    <location>
        <begin position="991"/>
        <end position="1028"/>
    </location>
</feature>
<dbReference type="EnsemblMetazoa" id="AMIN015985-RA">
    <property type="protein sequence ID" value="AMIN015985-PA"/>
    <property type="gene ID" value="AMIN015985"/>
</dbReference>
<proteinExistence type="inferred from homology"/>
<dbReference type="VEuPathDB" id="VectorBase:AMIN015985"/>
<dbReference type="GO" id="GO:0005634">
    <property type="term" value="C:nucleus"/>
    <property type="evidence" value="ECO:0007669"/>
    <property type="project" value="UniProtKB-SubCell"/>
</dbReference>
<organism evidence="5 6">
    <name type="scientific">Anopheles minimus</name>
    <dbReference type="NCBI Taxonomy" id="112268"/>
    <lineage>
        <taxon>Eukaryota</taxon>
        <taxon>Metazoa</taxon>
        <taxon>Ecdysozoa</taxon>
        <taxon>Arthropoda</taxon>
        <taxon>Hexapoda</taxon>
        <taxon>Insecta</taxon>
        <taxon>Pterygota</taxon>
        <taxon>Neoptera</taxon>
        <taxon>Endopterygota</taxon>
        <taxon>Diptera</taxon>
        <taxon>Nematocera</taxon>
        <taxon>Culicoidea</taxon>
        <taxon>Culicidae</taxon>
        <taxon>Anophelinae</taxon>
        <taxon>Anopheles</taxon>
    </lineage>
</organism>
<dbReference type="STRING" id="112268.A0A1Y9IW01"/>
<sequence length="1209" mass="140058">MMHLKKIIIKGFKSYTYEIVVDQLDPRHNVVVGRNGSGKSNFFSAIEFILSDEYNNLRQSERVGLINKSLTSKNNSGFACVEIVFGNGPDSSKKSPSEMNETRISRTISASKDQFKLNGRNATRKEVVEMLDSIGLPTTIPYYIVKQGKINQLATARPAQLLQVFLEISGVRVYDEKLKEIMKLKQDAENCLKQVCAERSSVTERLKGLTKERKELEKFEQLDKKHRVLHFIVLEKMHQDSVVTLQNLDQKEQAWQKKQHQQKLQVSEAMENTNVLKKDLKGNKIALTDALSKQSCLNEEHISLQKQKTQLELQKQDMEKKRARESCDHENNKRQLDKQTAEIEQTEAEIQNVLNKLKSAQERKDEHTSELQKKIAIRNEILDKQRRGVQFSNRNERDQSLQQEIKFVQNQIGKTNEELSDAEKECNVVMESQEKEKKNEAQDKTELNLLTKEHNLYKKRLPQINTQLQESKLLWEELLSDEIKHKEELQRCQAKYLDLDHKVRKQIGTQAFQGYESVRKIVDMIKTQAGQNHPVVKGYYGQVLETFRCDEAIYQAVETTAGNKLYYHIVETDAIANEIIALCNKHKLPGVYNFLPLNRLEPTQQANQREDAIQPLISLLQFEPQYELAFRQIFGKTLLCDDLEVAVSANRQHRLTCVTREGDILSKGTITGGYRAPVSSKIAQFRILRDLNEKILQLEIELKSKSKRIREVEKTIENYEMEQAVEETKFRKLQQSLEQVETRLRTFPERCRTLQTKVADKERKIYNLKKDLEMLMSKKASLERELAAEFIRTVSAEEERIIMQLNEEIRMIEQQQHEAFNTELHVQNEKVKLENKLYIKLIPMRDALIASIRDYNFTTINDNIKLNEQKQEVIASRINSLVQDMSNMDKQLHEMKDKNEKLTRELKHWQQKLKNAEEAVTIKDPYQISHETRKRNLEQEINQYANQINALGVLPAVERIYQKMTQAALMKELEQTKKQMDKFSTVNRTAVDEHTRVSQALQALNQKLKEAEDSLALYETSIQQLRVQRVDCIESIFNKVNTYFSEIFAKFVPNGCGRLILQTTDNTEDGSNVRKHCKGVVPDRYVGLELQVSFTANNGVLNGMNALSGGQKTLVAIALIFAMQKYNPAPFYLFDEIDQALDNKYREAIANEINTLSEHSQFITITFRRELVNGANKCFGVRYQNNISHIGPVSKQQAYDFVVDDTVRD</sequence>
<protein>
    <recommendedName>
        <fullName evidence="2">Structural maintenance of chromosomes protein</fullName>
    </recommendedName>
</protein>
<dbReference type="InterPro" id="IPR010935">
    <property type="entry name" value="SMC_hinge"/>
</dbReference>
<dbReference type="Gene3D" id="1.20.5.340">
    <property type="match status" value="1"/>
</dbReference>
<dbReference type="GO" id="GO:0005694">
    <property type="term" value="C:chromosome"/>
    <property type="evidence" value="ECO:0007669"/>
    <property type="project" value="InterPro"/>
</dbReference>
<dbReference type="SUPFAM" id="SSF52540">
    <property type="entry name" value="P-loop containing nucleoside triphosphate hydrolases"/>
    <property type="match status" value="1"/>
</dbReference>
<dbReference type="InterPro" id="IPR036277">
    <property type="entry name" value="SMC_hinge_sf"/>
</dbReference>
<feature type="coiled-coil region" evidence="3">
    <location>
        <begin position="878"/>
        <end position="954"/>
    </location>
</feature>
<dbReference type="Pfam" id="PF06470">
    <property type="entry name" value="SMC_hinge"/>
    <property type="match status" value="1"/>
</dbReference>
<comment type="similarity">
    <text evidence="2">Belongs to the SMC family.</text>
</comment>
<dbReference type="Gene3D" id="3.30.70.1620">
    <property type="match status" value="1"/>
</dbReference>
<keyword evidence="2" id="KW-0539">Nucleus</keyword>
<evidence type="ECO:0000313" key="5">
    <source>
        <dbReference type="EnsemblMetazoa" id="AMIN015985-PA"/>
    </source>
</evidence>
<keyword evidence="6" id="KW-1185">Reference proteome</keyword>
<dbReference type="GO" id="GO:0005524">
    <property type="term" value="F:ATP binding"/>
    <property type="evidence" value="ECO:0007669"/>
    <property type="project" value="InterPro"/>
</dbReference>
<feature type="coiled-coil region" evidence="3">
    <location>
        <begin position="688"/>
        <end position="822"/>
    </location>
</feature>
<feature type="domain" description="SMC hinge" evidence="4">
    <location>
        <begin position="537"/>
        <end position="650"/>
    </location>
</feature>
<accession>A0A1Y9IW01</accession>
<reference evidence="6" key="1">
    <citation type="submission" date="2013-03" db="EMBL/GenBank/DDBJ databases">
        <title>The Genome Sequence of Anopheles minimus MINIMUS1.</title>
        <authorList>
            <consortium name="The Broad Institute Genomics Platform"/>
            <person name="Neafsey D.E."/>
            <person name="Walton C."/>
            <person name="Walker B."/>
            <person name="Young S.K."/>
            <person name="Zeng Q."/>
            <person name="Gargeya S."/>
            <person name="Fitzgerald M."/>
            <person name="Haas B."/>
            <person name="Abouelleil A."/>
            <person name="Allen A.W."/>
            <person name="Alvarado L."/>
            <person name="Arachchi H.M."/>
            <person name="Berlin A.M."/>
            <person name="Chapman S.B."/>
            <person name="Gainer-Dewar J."/>
            <person name="Goldberg J."/>
            <person name="Griggs A."/>
            <person name="Gujja S."/>
            <person name="Hansen M."/>
            <person name="Howarth C."/>
            <person name="Imamovic A."/>
            <person name="Ireland A."/>
            <person name="Larimer J."/>
            <person name="McCowan C."/>
            <person name="Murphy C."/>
            <person name="Pearson M."/>
            <person name="Poon T.W."/>
            <person name="Priest M."/>
            <person name="Roberts A."/>
            <person name="Saif S."/>
            <person name="Shea T."/>
            <person name="Sisk P."/>
            <person name="Sykes S."/>
            <person name="Wortman J."/>
            <person name="Nusbaum C."/>
            <person name="Birren B."/>
        </authorList>
    </citation>
    <scope>NUCLEOTIDE SEQUENCE [LARGE SCALE GENOMIC DNA]</scope>
    <source>
        <strain evidence="6">MINIMUS1</strain>
    </source>
</reference>
<dbReference type="GO" id="GO:0016887">
    <property type="term" value="F:ATP hydrolysis activity"/>
    <property type="evidence" value="ECO:0007669"/>
    <property type="project" value="InterPro"/>
</dbReference>
<dbReference type="Gene3D" id="1.20.1060.20">
    <property type="match status" value="1"/>
</dbReference>
<dbReference type="Proteomes" id="UP000075920">
    <property type="component" value="Unassembled WGS sequence"/>
</dbReference>
<dbReference type="InterPro" id="IPR027417">
    <property type="entry name" value="P-loop_NTPase"/>
</dbReference>